<evidence type="ECO:0000256" key="8">
    <source>
        <dbReference type="ARBA" id="ARBA00022679"/>
    </source>
</evidence>
<protein>
    <recommendedName>
        <fullName evidence="6">UDP-N-acetylglucosamine--dolichyl-phosphate N-acetylglucosaminephosphotransferase</fullName>
        <ecNumber evidence="5">2.7.8.15</ecNumber>
    </recommendedName>
    <alternativeName>
        <fullName evidence="15">GlcNAc-1-P transferase</fullName>
    </alternativeName>
    <alternativeName>
        <fullName evidence="16">N-acetylglucosamine-1-phosphate transferase</fullName>
    </alternativeName>
</protein>
<evidence type="ECO:0000256" key="11">
    <source>
        <dbReference type="ARBA" id="ARBA00022824"/>
    </source>
</evidence>
<organism evidence="20">
    <name type="scientific">Trypanosoma vivax (strain Y486)</name>
    <dbReference type="NCBI Taxonomy" id="1055687"/>
    <lineage>
        <taxon>Eukaryota</taxon>
        <taxon>Discoba</taxon>
        <taxon>Euglenozoa</taxon>
        <taxon>Kinetoplastea</taxon>
        <taxon>Metakinetoplastina</taxon>
        <taxon>Trypanosomatida</taxon>
        <taxon>Trypanosomatidae</taxon>
        <taxon>Trypanosoma</taxon>
        <taxon>Duttonella</taxon>
    </lineage>
</organism>
<keyword evidence="7" id="KW-0328">Glycosyltransferase</keyword>
<sequence length="394" mass="44269">MNAVTESGQRALLAVYTYSYELMAILVSGAVAYSSAMHFMQPVRQKLLEQNICGVDINKTTAEQRRRIAHKRLKELDEHEKQLVVPESLGILVGAVYLSSVLLVVFVIFGSSARHLDGALTSTAISLLLGFVDDVLDLRWRYKLLLSAIGTIPHVMTYKGRLDVKMPSVFMSYVDFPYLYLGGLYLFGLSMLNIFFTNSINILAGVNGVEVGQSIVIAVACIIHCIFQLRLENDSMFEGSQYVQSQLMSIALLVPFVGVSLALWRYNCYPARVFVGDSYTYFSGTVLSVAGVTGQYSKTLVLFFAPQFVNFVLSLPQLLHFVPCPRHRVPKWDPERDVMQNSGNYTLLNAILFLFGDMHERKLTRVVIILQICFCVLAMIVRYSLASLLYDRVF</sequence>
<comment type="catalytic activity">
    <reaction evidence="18">
        <text>a di-trans,poly-cis-dolichyl phosphate + UDP-N-acetyl-alpha-D-glucosamine = an N-acetyl-alpha-D-glucosaminyl-diphospho-di-trans,poly-cis-dolichol + UMP</text>
        <dbReference type="Rhea" id="RHEA:13289"/>
        <dbReference type="Rhea" id="RHEA-COMP:19498"/>
        <dbReference type="Rhea" id="RHEA-COMP:19507"/>
        <dbReference type="ChEBI" id="CHEBI:57683"/>
        <dbReference type="ChEBI" id="CHEBI:57705"/>
        <dbReference type="ChEBI" id="CHEBI:57865"/>
        <dbReference type="ChEBI" id="CHEBI:58427"/>
        <dbReference type="EC" id="2.7.8.15"/>
    </reaction>
    <physiologicalReaction direction="left-to-right" evidence="18">
        <dbReference type="Rhea" id="RHEA:13290"/>
    </physiologicalReaction>
</comment>
<comment type="function">
    <text evidence="17">UDP-N-acetylglucosamine--dolichyl-phosphate N-acetylglucosaminephosphotransferase that operates in the biosynthetic pathway of dolichol-linked oligosaccharides, the glycan precursors employed in protein asparagine (N)-glycosylation. The assembly of dolichol-linked oligosaccharides begins on the cytosolic side of the endoplasmic reticulum membrane and finishes in its lumen. The sequential addition of sugars to dolichol pyrophosphate produces dolichol-linked oligosaccharides containing fourteen sugars, including two GlcNAcs, nine mannoses and three glucoses. Once assembled, the oligosaccharide is transferred from the lipid to nascent proteins by oligosaccharyltransferases. Catalyzes the initial step of dolichol-linked oligosaccharide biosynthesis, transfering GlcNAc-1-P from cytosolic UDP-GlcNAc onto the carrier lipid dolichyl phosphate (P-dolichol), yielding GlcNAc-P-P-dolichol embedded in the cytoplasmic leaflet of the endoplasmic reticulum membrane.</text>
</comment>
<dbReference type="GO" id="GO:0005789">
    <property type="term" value="C:endoplasmic reticulum membrane"/>
    <property type="evidence" value="ECO:0007669"/>
    <property type="project" value="UniProtKB-SubCell"/>
</dbReference>
<dbReference type="GO" id="GO:0003975">
    <property type="term" value="F:UDP-N-acetylglucosamine-dolichyl-phosphate N-acetylglucosaminephosphotransferase activity"/>
    <property type="evidence" value="ECO:0007669"/>
    <property type="project" value="UniProtKB-EC"/>
</dbReference>
<dbReference type="GO" id="GO:0006488">
    <property type="term" value="P:dolichol-linked oligosaccharide biosynthetic process"/>
    <property type="evidence" value="ECO:0007669"/>
    <property type="project" value="InterPro"/>
</dbReference>
<dbReference type="EC" id="2.7.8.15" evidence="5"/>
<evidence type="ECO:0000256" key="17">
    <source>
        <dbReference type="ARBA" id="ARBA00044717"/>
    </source>
</evidence>
<evidence type="ECO:0000256" key="15">
    <source>
        <dbReference type="ARBA" id="ARBA00029567"/>
    </source>
</evidence>
<keyword evidence="8 20" id="KW-0808">Transferase</keyword>
<name>G0UCT8_TRYVY</name>
<evidence type="ECO:0000256" key="3">
    <source>
        <dbReference type="ARBA" id="ARBA00004922"/>
    </source>
</evidence>
<dbReference type="Pfam" id="PF00953">
    <property type="entry name" value="Glycos_transf_4"/>
    <property type="match status" value="1"/>
</dbReference>
<evidence type="ECO:0000256" key="1">
    <source>
        <dbReference type="ARBA" id="ARBA00001946"/>
    </source>
</evidence>
<dbReference type="VEuPathDB" id="TriTrypDB:TvY486_1111320"/>
<comment type="similarity">
    <text evidence="4">Belongs to the glycosyltransferase 4 family.</text>
</comment>
<dbReference type="EMBL" id="HE573027">
    <property type="protein sequence ID" value="CCC53648.1"/>
    <property type="molecule type" value="Genomic_DNA"/>
</dbReference>
<dbReference type="CDD" id="cd06855">
    <property type="entry name" value="GT_GPT_euk"/>
    <property type="match status" value="1"/>
</dbReference>
<evidence type="ECO:0000256" key="13">
    <source>
        <dbReference type="ARBA" id="ARBA00022989"/>
    </source>
</evidence>
<comment type="pathway">
    <text evidence="3">Protein modification; protein glycosylation.</text>
</comment>
<evidence type="ECO:0000256" key="10">
    <source>
        <dbReference type="ARBA" id="ARBA00022723"/>
    </source>
</evidence>
<accession>G0UCT8</accession>
<dbReference type="UniPathway" id="UPA00378"/>
<feature type="transmembrane region" description="Helical" evidence="19">
    <location>
        <begin position="247"/>
        <end position="266"/>
    </location>
</feature>
<reference evidence="20" key="1">
    <citation type="journal article" date="2012" name="Proc. Natl. Acad. Sci. U.S.A.">
        <title>Antigenic diversity is generated by distinct evolutionary mechanisms in African trypanosome species.</title>
        <authorList>
            <person name="Jackson A.P."/>
            <person name="Berry A."/>
            <person name="Aslett M."/>
            <person name="Allison H.C."/>
            <person name="Burton P."/>
            <person name="Vavrova-Anderson J."/>
            <person name="Brown R."/>
            <person name="Browne H."/>
            <person name="Corton N."/>
            <person name="Hauser H."/>
            <person name="Gamble J."/>
            <person name="Gilderthorp R."/>
            <person name="Marcello L."/>
            <person name="McQuillan J."/>
            <person name="Otto T.D."/>
            <person name="Quail M.A."/>
            <person name="Sanders M.J."/>
            <person name="van Tonder A."/>
            <person name="Ginger M.L."/>
            <person name="Field M.C."/>
            <person name="Barry J.D."/>
            <person name="Hertz-Fowler C."/>
            <person name="Berriman M."/>
        </authorList>
    </citation>
    <scope>NUCLEOTIDE SEQUENCE</scope>
    <source>
        <strain evidence="20">Y486</strain>
    </source>
</reference>
<evidence type="ECO:0000256" key="18">
    <source>
        <dbReference type="ARBA" id="ARBA00045078"/>
    </source>
</evidence>
<dbReference type="AlphaFoldDB" id="G0UCT8"/>
<evidence type="ECO:0000256" key="14">
    <source>
        <dbReference type="ARBA" id="ARBA00023136"/>
    </source>
</evidence>
<comment type="subcellular location">
    <subcellularLocation>
        <location evidence="2">Endoplasmic reticulum membrane</location>
        <topology evidence="2">Multi-pass membrane protein</topology>
    </subcellularLocation>
</comment>
<keyword evidence="9 19" id="KW-0812">Transmembrane</keyword>
<evidence type="ECO:0000256" key="5">
    <source>
        <dbReference type="ARBA" id="ARBA00013225"/>
    </source>
</evidence>
<evidence type="ECO:0000256" key="6">
    <source>
        <dbReference type="ARBA" id="ARBA00017659"/>
    </source>
</evidence>
<feature type="transmembrane region" description="Helical" evidence="19">
    <location>
        <begin position="301"/>
        <end position="322"/>
    </location>
</feature>
<dbReference type="PANTHER" id="PTHR10571">
    <property type="entry name" value="UDP-N-ACETYLGLUCOSAMINE--DOLICHYL-PHOSPHATE N-ACETYLGLUCOSAMINEPHOSPHOTRANSFERASE"/>
    <property type="match status" value="1"/>
</dbReference>
<feature type="transmembrane region" description="Helical" evidence="19">
    <location>
        <begin position="20"/>
        <end position="40"/>
    </location>
</feature>
<feature type="transmembrane region" description="Helical" evidence="19">
    <location>
        <begin position="178"/>
        <end position="196"/>
    </location>
</feature>
<evidence type="ECO:0000256" key="4">
    <source>
        <dbReference type="ARBA" id="ARBA00009317"/>
    </source>
</evidence>
<keyword evidence="10" id="KW-0479">Metal-binding</keyword>
<keyword evidence="11" id="KW-0256">Endoplasmic reticulum</keyword>
<feature type="transmembrane region" description="Helical" evidence="19">
    <location>
        <begin position="202"/>
        <end position="227"/>
    </location>
</feature>
<gene>
    <name evidence="20" type="ORF">TVY486_1111320</name>
</gene>
<feature type="transmembrane region" description="Helical" evidence="19">
    <location>
        <begin position="366"/>
        <end position="385"/>
    </location>
</feature>
<evidence type="ECO:0000256" key="7">
    <source>
        <dbReference type="ARBA" id="ARBA00022676"/>
    </source>
</evidence>
<keyword evidence="12" id="KW-0460">Magnesium</keyword>
<proteinExistence type="inferred from homology"/>
<evidence type="ECO:0000313" key="20">
    <source>
        <dbReference type="EMBL" id="CCC53648.1"/>
    </source>
</evidence>
<evidence type="ECO:0000256" key="2">
    <source>
        <dbReference type="ARBA" id="ARBA00004477"/>
    </source>
</evidence>
<evidence type="ECO:0000256" key="9">
    <source>
        <dbReference type="ARBA" id="ARBA00022692"/>
    </source>
</evidence>
<keyword evidence="13 19" id="KW-1133">Transmembrane helix</keyword>
<feature type="transmembrane region" description="Helical" evidence="19">
    <location>
        <begin position="89"/>
        <end position="109"/>
    </location>
</feature>
<dbReference type="GO" id="GO:0046872">
    <property type="term" value="F:metal ion binding"/>
    <property type="evidence" value="ECO:0007669"/>
    <property type="project" value="UniProtKB-KW"/>
</dbReference>
<evidence type="ECO:0000256" key="12">
    <source>
        <dbReference type="ARBA" id="ARBA00022842"/>
    </source>
</evidence>
<dbReference type="InterPro" id="IPR033895">
    <property type="entry name" value="GPT"/>
</dbReference>
<evidence type="ECO:0000256" key="16">
    <source>
        <dbReference type="ARBA" id="ARBA00033238"/>
    </source>
</evidence>
<dbReference type="InterPro" id="IPR000715">
    <property type="entry name" value="Glycosyl_transferase_4"/>
</dbReference>
<dbReference type="PANTHER" id="PTHR10571:SF0">
    <property type="entry name" value="UDP-N-ACETYLGLUCOSAMINE--DOLICHYL-PHOSPHATE N-ACETYLGLUCOSAMINEPHOSPHOTRANSFERASE"/>
    <property type="match status" value="1"/>
</dbReference>
<evidence type="ECO:0000256" key="19">
    <source>
        <dbReference type="SAM" id="Phobius"/>
    </source>
</evidence>
<keyword evidence="14 19" id="KW-0472">Membrane</keyword>
<comment type="cofactor">
    <cofactor evidence="1">
        <name>Mg(2+)</name>
        <dbReference type="ChEBI" id="CHEBI:18420"/>
    </cofactor>
</comment>
<dbReference type="GO" id="GO:0016757">
    <property type="term" value="F:glycosyltransferase activity"/>
    <property type="evidence" value="ECO:0007669"/>
    <property type="project" value="UniProtKB-KW"/>
</dbReference>